<evidence type="ECO:0000313" key="2">
    <source>
        <dbReference type="EMBL" id="SOD79434.1"/>
    </source>
</evidence>
<protein>
    <submittedName>
        <fullName evidence="2">Uncharacterized protein</fullName>
    </submittedName>
</protein>
<name>A0A286F992_9BACT</name>
<sequence>MEILSASPEDSSFLGMTKKHMAHLAKTCPKLNSKTTDTIYEKSSNHPQYGSMA</sequence>
<reference evidence="3" key="1">
    <citation type="submission" date="2017-09" db="EMBL/GenBank/DDBJ databases">
        <authorList>
            <person name="Varghese N."/>
            <person name="Submissions S."/>
        </authorList>
    </citation>
    <scope>NUCLEOTIDE SEQUENCE [LARGE SCALE GENOMIC DNA]</scope>
    <source>
        <strain evidence="3">DSM 29961</strain>
    </source>
</reference>
<keyword evidence="3" id="KW-1185">Reference proteome</keyword>
<accession>A0A286F992</accession>
<evidence type="ECO:0000313" key="3">
    <source>
        <dbReference type="Proteomes" id="UP000219452"/>
    </source>
</evidence>
<feature type="region of interest" description="Disordered" evidence="1">
    <location>
        <begin position="33"/>
        <end position="53"/>
    </location>
</feature>
<gene>
    <name evidence="2" type="ORF">SAMN06269250_0957</name>
</gene>
<dbReference type="EMBL" id="OCNH01000001">
    <property type="protein sequence ID" value="SOD79434.1"/>
    <property type="molecule type" value="Genomic_DNA"/>
</dbReference>
<proteinExistence type="predicted"/>
<evidence type="ECO:0000256" key="1">
    <source>
        <dbReference type="SAM" id="MobiDB-lite"/>
    </source>
</evidence>
<organism evidence="2 3">
    <name type="scientific">Spirosoma fluviale</name>
    <dbReference type="NCBI Taxonomy" id="1597977"/>
    <lineage>
        <taxon>Bacteria</taxon>
        <taxon>Pseudomonadati</taxon>
        <taxon>Bacteroidota</taxon>
        <taxon>Cytophagia</taxon>
        <taxon>Cytophagales</taxon>
        <taxon>Cytophagaceae</taxon>
        <taxon>Spirosoma</taxon>
    </lineage>
</organism>
<dbReference type="AlphaFoldDB" id="A0A286F992"/>
<dbReference type="Proteomes" id="UP000219452">
    <property type="component" value="Unassembled WGS sequence"/>
</dbReference>